<dbReference type="EMBL" id="JALJOT010000001">
    <property type="protein sequence ID" value="KAK9918555.1"/>
    <property type="molecule type" value="Genomic_DNA"/>
</dbReference>
<name>A0ABR2Z3K9_9CHLO</name>
<dbReference type="InterPro" id="IPR036291">
    <property type="entry name" value="NAD(P)-bd_dom_sf"/>
</dbReference>
<keyword evidence="3" id="KW-1185">Reference proteome</keyword>
<evidence type="ECO:0000259" key="1">
    <source>
        <dbReference type="Pfam" id="PF13460"/>
    </source>
</evidence>
<dbReference type="InterPro" id="IPR051606">
    <property type="entry name" value="Polyketide_Oxido-like"/>
</dbReference>
<accession>A0ABR2Z3K9</accession>
<dbReference type="SUPFAM" id="SSF51735">
    <property type="entry name" value="NAD(P)-binding Rossmann-fold domains"/>
    <property type="match status" value="1"/>
</dbReference>
<dbReference type="InterPro" id="IPR016040">
    <property type="entry name" value="NAD(P)-bd_dom"/>
</dbReference>
<reference evidence="2 3" key="1">
    <citation type="journal article" date="2024" name="Nat. Commun.">
        <title>Phylogenomics reveals the evolutionary origins of lichenization in chlorophyte algae.</title>
        <authorList>
            <person name="Puginier C."/>
            <person name="Libourel C."/>
            <person name="Otte J."/>
            <person name="Skaloud P."/>
            <person name="Haon M."/>
            <person name="Grisel S."/>
            <person name="Petersen M."/>
            <person name="Berrin J.G."/>
            <person name="Delaux P.M."/>
            <person name="Dal Grande F."/>
            <person name="Keller J."/>
        </authorList>
    </citation>
    <scope>NUCLEOTIDE SEQUENCE [LARGE SCALE GENOMIC DNA]</scope>
    <source>
        <strain evidence="2 3">SAG 216-7</strain>
    </source>
</reference>
<proteinExistence type="predicted"/>
<dbReference type="Pfam" id="PF13460">
    <property type="entry name" value="NAD_binding_10"/>
    <property type="match status" value="1"/>
</dbReference>
<protein>
    <recommendedName>
        <fullName evidence="1">NAD(P)-binding domain-containing protein</fullName>
    </recommendedName>
</protein>
<gene>
    <name evidence="2" type="ORF">WJX75_004945</name>
</gene>
<dbReference type="Proteomes" id="UP001491310">
    <property type="component" value="Unassembled WGS sequence"/>
</dbReference>
<dbReference type="PANTHER" id="PTHR43355:SF7">
    <property type="entry name" value="NAD(P)-BINDING DOMAIN-CONTAINING PROTEIN"/>
    <property type="match status" value="1"/>
</dbReference>
<sequence length="251" mass="26815">MKIVIFGATGSVGQTIAKAAIGDKHDVTLFVRNKKKLEELLSAEILSQCRVIEGDAMDAASVRQGMRNHSCAINAAGHAKDGHHFHLLFKGVVEAAADCLEPPKKLWMLGGVTALDVPGSPDTLKALNDLPILYRTPYRIHTDNYAVLLSDIASGLDWSLLCPGVLYEADKKPASAPAGPVHTFIEDAEISLPQWALSKWCPRIVVSLLTIKQIGTFTVGLSDVADVILGNLGPGTFSSKRVGLKRTLAAA</sequence>
<feature type="domain" description="NAD(P)-binding" evidence="1">
    <location>
        <begin position="7"/>
        <end position="172"/>
    </location>
</feature>
<evidence type="ECO:0000313" key="2">
    <source>
        <dbReference type="EMBL" id="KAK9918555.1"/>
    </source>
</evidence>
<evidence type="ECO:0000313" key="3">
    <source>
        <dbReference type="Proteomes" id="UP001491310"/>
    </source>
</evidence>
<dbReference type="PANTHER" id="PTHR43355">
    <property type="entry name" value="FLAVIN REDUCTASE (NADPH)"/>
    <property type="match status" value="1"/>
</dbReference>
<dbReference type="Gene3D" id="3.40.50.720">
    <property type="entry name" value="NAD(P)-binding Rossmann-like Domain"/>
    <property type="match status" value="1"/>
</dbReference>
<organism evidence="2 3">
    <name type="scientific">Coccomyxa subellipsoidea</name>
    <dbReference type="NCBI Taxonomy" id="248742"/>
    <lineage>
        <taxon>Eukaryota</taxon>
        <taxon>Viridiplantae</taxon>
        <taxon>Chlorophyta</taxon>
        <taxon>core chlorophytes</taxon>
        <taxon>Trebouxiophyceae</taxon>
        <taxon>Trebouxiophyceae incertae sedis</taxon>
        <taxon>Coccomyxaceae</taxon>
        <taxon>Coccomyxa</taxon>
    </lineage>
</organism>
<comment type="caution">
    <text evidence="2">The sequence shown here is derived from an EMBL/GenBank/DDBJ whole genome shotgun (WGS) entry which is preliminary data.</text>
</comment>